<comment type="subunit">
    <text evidence="6">Consists of a catalytic RNA component and at least 4-5 protein subunits.</text>
</comment>
<dbReference type="SMART" id="SM00538">
    <property type="entry name" value="POP4"/>
    <property type="match status" value="1"/>
</dbReference>
<dbReference type="Proteomes" id="UP000010824">
    <property type="component" value="Chromosome"/>
</dbReference>
<dbReference type="GO" id="GO:0003723">
    <property type="term" value="F:RNA binding"/>
    <property type="evidence" value="ECO:0007669"/>
    <property type="project" value="InterPro"/>
</dbReference>
<dbReference type="InterPro" id="IPR002730">
    <property type="entry name" value="Rpp29/RNP1"/>
</dbReference>
<keyword evidence="3 6" id="KW-0540">Nuclease</keyword>
<dbReference type="InterPro" id="IPR023534">
    <property type="entry name" value="Rof/RNase_P-like"/>
</dbReference>
<comment type="subcellular location">
    <subcellularLocation>
        <location evidence="6">Cytoplasm</location>
    </subcellularLocation>
</comment>
<keyword evidence="1 6" id="KW-0963">Cytoplasm</keyword>
<keyword evidence="4 6" id="KW-0255">Endonuclease</keyword>
<keyword evidence="8" id="KW-1185">Reference proteome</keyword>
<dbReference type="AlphaFoldDB" id="L0HKR0"/>
<dbReference type="FunCoup" id="L0HKR0">
    <property type="interactions" value="3"/>
</dbReference>
<comment type="similarity">
    <text evidence="6">Belongs to the eukaryotic/archaeal RNase P protein component 1 family.</text>
</comment>
<keyword evidence="2 6" id="KW-0819">tRNA processing</keyword>
<reference evidence="7 8" key="2">
    <citation type="journal article" date="2014" name="Genome Announc.">
        <title>Complete Genome Sequence of Methanoregula formicica SMSPT, a Mesophilic Hydrogenotrophic Methanogen Isolated from a Methanogenic Upflow Anaerobic Sludge Blanket Reactor.</title>
        <authorList>
            <person name="Yamamoto K."/>
            <person name="Tamaki H."/>
            <person name="Cadillo-Quiroz H."/>
            <person name="Imachi H."/>
            <person name="Kyrpides N."/>
            <person name="Woyke T."/>
            <person name="Goodwin L."/>
            <person name="Zinder S.H."/>
            <person name="Kamagata Y."/>
            <person name="Liu W.T."/>
        </authorList>
    </citation>
    <scope>NUCLEOTIDE SEQUENCE [LARGE SCALE GENOMIC DNA]</scope>
    <source>
        <strain evidence="8">DSM 22288 / NBRC 105244 / SMSP</strain>
    </source>
</reference>
<reference evidence="8" key="1">
    <citation type="submission" date="2011-12" db="EMBL/GenBank/DDBJ databases">
        <title>Complete sequence of Methanoregula formicicum SMSP.</title>
        <authorList>
            <person name="Lucas S."/>
            <person name="Han J."/>
            <person name="Lapidus A."/>
            <person name="Cheng J.-F."/>
            <person name="Goodwin L."/>
            <person name="Pitluck S."/>
            <person name="Peters L."/>
            <person name="Ovchinnikova G."/>
            <person name="Teshima H."/>
            <person name="Detter J.C."/>
            <person name="Han C."/>
            <person name="Tapia R."/>
            <person name="Land M."/>
            <person name="Hauser L."/>
            <person name="Kyrpides N."/>
            <person name="Ivanova N."/>
            <person name="Pagani I."/>
            <person name="Imachi H."/>
            <person name="Tamaki H."/>
            <person name="Sekiguchi Y."/>
            <person name="Kamagata Y."/>
            <person name="Cadillo-Quiroz H."/>
            <person name="Zinder S."/>
            <person name="Liu W.-T."/>
            <person name="Woyke T."/>
        </authorList>
    </citation>
    <scope>NUCLEOTIDE SEQUENCE [LARGE SCALE GENOMIC DNA]</scope>
    <source>
        <strain evidence="8">DSM 22288 / NBRC 105244 / SMSP</strain>
    </source>
</reference>
<evidence type="ECO:0000256" key="5">
    <source>
        <dbReference type="ARBA" id="ARBA00022801"/>
    </source>
</evidence>
<evidence type="ECO:0000256" key="4">
    <source>
        <dbReference type="ARBA" id="ARBA00022759"/>
    </source>
</evidence>
<gene>
    <name evidence="6" type="primary">rnp1</name>
    <name evidence="7" type="ordered locus">Metfor_2647</name>
</gene>
<dbReference type="KEGG" id="mfo:Metfor_2647"/>
<evidence type="ECO:0000313" key="7">
    <source>
        <dbReference type="EMBL" id="AGB03639.1"/>
    </source>
</evidence>
<name>L0HKR0_METFS</name>
<dbReference type="EMBL" id="CP003167">
    <property type="protein sequence ID" value="AGB03639.1"/>
    <property type="molecule type" value="Genomic_DNA"/>
</dbReference>
<dbReference type="InterPro" id="IPR023538">
    <property type="entry name" value="RNP1"/>
</dbReference>
<dbReference type="InParanoid" id="L0HKR0"/>
<dbReference type="Gene3D" id="2.30.30.210">
    <property type="entry name" value="Ribonuclease P/MRP, subunit p29"/>
    <property type="match status" value="1"/>
</dbReference>
<evidence type="ECO:0000256" key="1">
    <source>
        <dbReference type="ARBA" id="ARBA00022490"/>
    </source>
</evidence>
<dbReference type="GeneID" id="14308430"/>
<dbReference type="RefSeq" id="WP_015286601.1">
    <property type="nucleotide sequence ID" value="NC_019943.1"/>
</dbReference>
<evidence type="ECO:0000256" key="3">
    <source>
        <dbReference type="ARBA" id="ARBA00022722"/>
    </source>
</evidence>
<dbReference type="OrthoDB" id="39019at2157"/>
<evidence type="ECO:0000256" key="2">
    <source>
        <dbReference type="ARBA" id="ARBA00022694"/>
    </source>
</evidence>
<dbReference type="GO" id="GO:0030677">
    <property type="term" value="C:ribonuclease P complex"/>
    <property type="evidence" value="ECO:0007669"/>
    <property type="project" value="UniProtKB-UniRule"/>
</dbReference>
<evidence type="ECO:0000313" key="8">
    <source>
        <dbReference type="Proteomes" id="UP000010824"/>
    </source>
</evidence>
<dbReference type="GO" id="GO:0004526">
    <property type="term" value="F:ribonuclease P activity"/>
    <property type="evidence" value="ECO:0007669"/>
    <property type="project" value="UniProtKB-UniRule"/>
</dbReference>
<organism evidence="7 8">
    <name type="scientific">Methanoregula formicica (strain DSM 22288 / NBRC 105244 / SMSP)</name>
    <dbReference type="NCBI Taxonomy" id="593750"/>
    <lineage>
        <taxon>Archaea</taxon>
        <taxon>Methanobacteriati</taxon>
        <taxon>Methanobacteriota</taxon>
        <taxon>Stenosarchaea group</taxon>
        <taxon>Methanomicrobia</taxon>
        <taxon>Methanomicrobiales</taxon>
        <taxon>Methanoregulaceae</taxon>
        <taxon>Methanoregula</taxon>
    </lineage>
</organism>
<dbReference type="HOGENOM" id="CLU_107020_2_1_2"/>
<dbReference type="GO" id="GO:0005737">
    <property type="term" value="C:cytoplasm"/>
    <property type="evidence" value="ECO:0007669"/>
    <property type="project" value="UniProtKB-SubCell"/>
</dbReference>
<keyword evidence="5 6" id="KW-0378">Hydrolase</keyword>
<protein>
    <recommendedName>
        <fullName evidence="6">Ribonuclease P protein component 1</fullName>
        <shortName evidence="6">RNase P component 1</shortName>
        <ecNumber evidence="6">3.1.26.5</ecNumber>
    </recommendedName>
    <alternativeName>
        <fullName evidence="6">Rpp29</fullName>
    </alternativeName>
</protein>
<evidence type="ECO:0000256" key="6">
    <source>
        <dbReference type="HAMAP-Rule" id="MF_00754"/>
    </source>
</evidence>
<dbReference type="Pfam" id="PF01868">
    <property type="entry name" value="RNase_P-MRP_p29"/>
    <property type="match status" value="1"/>
</dbReference>
<dbReference type="SUPFAM" id="SSF101744">
    <property type="entry name" value="Rof/RNase P subunit-like"/>
    <property type="match status" value="1"/>
</dbReference>
<accession>L0HKR0</accession>
<sequence>MITPQNVLRHELIGMDILVSGAANPDQRGLSGRVIDETRNLLVIETPNGVRRIPKMHSIFRVRLPGRETVEIDGSVMVLAPEKRINLHEKKRIP</sequence>
<dbReference type="eggNOG" id="arCOG00784">
    <property type="taxonomic scope" value="Archaea"/>
</dbReference>
<dbReference type="HAMAP" id="MF_00754">
    <property type="entry name" value="RNase_P_1"/>
    <property type="match status" value="1"/>
</dbReference>
<dbReference type="GO" id="GO:0001682">
    <property type="term" value="P:tRNA 5'-leader removal"/>
    <property type="evidence" value="ECO:0007669"/>
    <property type="project" value="UniProtKB-UniRule"/>
</dbReference>
<dbReference type="InterPro" id="IPR036980">
    <property type="entry name" value="RNase_P/MRP_Rpp29_sf"/>
</dbReference>
<comment type="catalytic activity">
    <reaction evidence="6">
        <text>Endonucleolytic cleavage of RNA, removing 5'-extranucleotides from tRNA precursor.</text>
        <dbReference type="EC" id="3.1.26.5"/>
    </reaction>
</comment>
<comment type="function">
    <text evidence="6">Part of ribonuclease P, a protein complex that generates mature tRNA molecules by cleaving their 5'-ends.</text>
</comment>
<proteinExistence type="inferred from homology"/>
<dbReference type="EC" id="3.1.26.5" evidence="6"/>
<dbReference type="STRING" id="593750.Metfor_2647"/>